<organism evidence="3 4">
    <name type="scientific">Pseudooceanicola marinus</name>
    <dbReference type="NCBI Taxonomy" id="396013"/>
    <lineage>
        <taxon>Bacteria</taxon>
        <taxon>Pseudomonadati</taxon>
        <taxon>Pseudomonadota</taxon>
        <taxon>Alphaproteobacteria</taxon>
        <taxon>Rhodobacterales</taxon>
        <taxon>Paracoccaceae</taxon>
        <taxon>Pseudooceanicola</taxon>
    </lineage>
</organism>
<keyword evidence="1" id="KW-0175">Coiled coil</keyword>
<sequence>MAYNTIFTILTRKEGLQAHLDQVAALALSHDAHLDVLCLGVDRTQMGYYYAGANAMVLQEAITRATEESKALETETTELLKNAGLRYAVDTDVAQMGDIGRHVAWRARFSDLVVLPKPYGDGKGVEDEPIIESVLFEGRTPVLVLPDDPAESLASKKPLIAWNETPEALAAVRKALPMLQKAAAAHVVVIDPPMHGPDRSDPGGMLAAWLARHGVATEIDVISKTMPRISDLISRHATDIGADMIVMGAYGHSRFREAILGGATRHMLEGTKLPIFMAH</sequence>
<dbReference type="InterPro" id="IPR006016">
    <property type="entry name" value="UspA"/>
</dbReference>
<dbReference type="EMBL" id="FWFN01000005">
    <property type="protein sequence ID" value="SLN53273.1"/>
    <property type="molecule type" value="Genomic_DNA"/>
</dbReference>
<dbReference type="SUPFAM" id="SSF52402">
    <property type="entry name" value="Adenine nucleotide alpha hydrolases-like"/>
    <property type="match status" value="2"/>
</dbReference>
<feature type="domain" description="UspA" evidence="2">
    <location>
        <begin position="159"/>
        <end position="277"/>
    </location>
</feature>
<dbReference type="Proteomes" id="UP000193963">
    <property type="component" value="Unassembled WGS sequence"/>
</dbReference>
<gene>
    <name evidence="3" type="ORF">PSM7751_02553</name>
</gene>
<proteinExistence type="predicted"/>
<keyword evidence="4" id="KW-1185">Reference proteome</keyword>
<name>A0A1X6ZK03_9RHOB</name>
<protein>
    <submittedName>
        <fullName evidence="3">Universal stress protein family protein</fullName>
    </submittedName>
</protein>
<accession>A0A1X6ZK03</accession>
<evidence type="ECO:0000313" key="4">
    <source>
        <dbReference type="Proteomes" id="UP000193963"/>
    </source>
</evidence>
<dbReference type="RefSeq" id="WP_085888606.1">
    <property type="nucleotide sequence ID" value="NZ_FWFN01000005.1"/>
</dbReference>
<evidence type="ECO:0000256" key="1">
    <source>
        <dbReference type="SAM" id="Coils"/>
    </source>
</evidence>
<reference evidence="3 4" key="1">
    <citation type="submission" date="2017-03" db="EMBL/GenBank/DDBJ databases">
        <authorList>
            <person name="Afonso C.L."/>
            <person name="Miller P.J."/>
            <person name="Scott M.A."/>
            <person name="Spackman E."/>
            <person name="Goraichik I."/>
            <person name="Dimitrov K.M."/>
            <person name="Suarez D.L."/>
            <person name="Swayne D.E."/>
        </authorList>
    </citation>
    <scope>NUCLEOTIDE SEQUENCE [LARGE SCALE GENOMIC DNA]</scope>
    <source>
        <strain evidence="3 4">CECT 7751</strain>
    </source>
</reference>
<dbReference type="AlphaFoldDB" id="A0A1X6ZK03"/>
<evidence type="ECO:0000259" key="2">
    <source>
        <dbReference type="Pfam" id="PF00582"/>
    </source>
</evidence>
<feature type="coiled-coil region" evidence="1">
    <location>
        <begin position="55"/>
        <end position="82"/>
    </location>
</feature>
<dbReference type="Pfam" id="PF00582">
    <property type="entry name" value="Usp"/>
    <property type="match status" value="1"/>
</dbReference>
<dbReference type="CDD" id="cd00293">
    <property type="entry name" value="USP-like"/>
    <property type="match status" value="1"/>
</dbReference>
<evidence type="ECO:0000313" key="3">
    <source>
        <dbReference type="EMBL" id="SLN53273.1"/>
    </source>
</evidence>
<dbReference type="OrthoDB" id="9804721at2"/>
<dbReference type="Gene3D" id="3.40.50.12370">
    <property type="match status" value="1"/>
</dbReference>